<feature type="domain" description="Acyl-CoA oxidase/dehydrogenase middle" evidence="14">
    <location>
        <begin position="153"/>
        <end position="262"/>
    </location>
</feature>
<evidence type="ECO:0000313" key="16">
    <source>
        <dbReference type="EMBL" id="EIE24568.1"/>
    </source>
</evidence>
<comment type="similarity">
    <text evidence="3 10">Belongs to the acyl-CoA oxidase family.</text>
</comment>
<evidence type="ECO:0000256" key="9">
    <source>
        <dbReference type="ARBA" id="ARBA00023140"/>
    </source>
</evidence>
<evidence type="ECO:0000259" key="13">
    <source>
        <dbReference type="Pfam" id="PF01756"/>
    </source>
</evidence>
<dbReference type="FunFam" id="2.40.110.10:FF:000005">
    <property type="entry name" value="Acyl-coenzyme A oxidase"/>
    <property type="match status" value="1"/>
</dbReference>
<dbReference type="GeneID" id="17042570"/>
<dbReference type="AlphaFoldDB" id="I0Z1P9"/>
<dbReference type="Gene3D" id="1.20.140.10">
    <property type="entry name" value="Butyryl-CoA Dehydrogenase, subunit A, domain 3"/>
    <property type="match status" value="2"/>
</dbReference>
<keyword evidence="17" id="KW-1185">Reference proteome</keyword>
<evidence type="ECO:0000313" key="17">
    <source>
        <dbReference type="Proteomes" id="UP000007264"/>
    </source>
</evidence>
<feature type="domain" description="Acyl-CoA oxidase C-alpha1" evidence="15">
    <location>
        <begin position="298"/>
        <end position="445"/>
    </location>
</feature>
<evidence type="ECO:0000256" key="2">
    <source>
        <dbReference type="ARBA" id="ARBA00004275"/>
    </source>
</evidence>
<organism evidence="16 17">
    <name type="scientific">Coccomyxa subellipsoidea (strain C-169)</name>
    <name type="common">Green microalga</name>
    <dbReference type="NCBI Taxonomy" id="574566"/>
    <lineage>
        <taxon>Eukaryota</taxon>
        <taxon>Viridiplantae</taxon>
        <taxon>Chlorophyta</taxon>
        <taxon>core chlorophytes</taxon>
        <taxon>Trebouxiophyceae</taxon>
        <taxon>Trebouxiophyceae incertae sedis</taxon>
        <taxon>Coccomyxaceae</taxon>
        <taxon>Coccomyxa</taxon>
        <taxon>Coccomyxa subellipsoidea</taxon>
    </lineage>
</organism>
<evidence type="ECO:0000256" key="10">
    <source>
        <dbReference type="PIRNR" id="PIRNR000168"/>
    </source>
</evidence>
<evidence type="ECO:0000256" key="1">
    <source>
        <dbReference type="ARBA" id="ARBA00001974"/>
    </source>
</evidence>
<keyword evidence="9" id="KW-0576">Peroxisome</keyword>
<dbReference type="GO" id="GO:0055088">
    <property type="term" value="P:lipid homeostasis"/>
    <property type="evidence" value="ECO:0007669"/>
    <property type="project" value="TreeGrafter"/>
</dbReference>
<evidence type="ECO:0000256" key="4">
    <source>
        <dbReference type="ARBA" id="ARBA00022630"/>
    </source>
</evidence>
<dbReference type="SUPFAM" id="SSF47203">
    <property type="entry name" value="Acyl-CoA dehydrogenase C-terminal domain-like"/>
    <property type="match status" value="2"/>
</dbReference>
<dbReference type="eggNOG" id="KOG0135">
    <property type="taxonomic scope" value="Eukaryota"/>
</dbReference>
<dbReference type="FunFam" id="1.20.140.10:FF:000010">
    <property type="entry name" value="Acyl-coenzyme A oxidase"/>
    <property type="match status" value="1"/>
</dbReference>
<dbReference type="STRING" id="574566.I0Z1P9"/>
<feature type="active site" description="Proton acceptor" evidence="11">
    <location>
        <position position="430"/>
    </location>
</feature>
<dbReference type="Pfam" id="PF02770">
    <property type="entry name" value="Acyl-CoA_dh_M"/>
    <property type="match status" value="1"/>
</dbReference>
<dbReference type="InterPro" id="IPR012258">
    <property type="entry name" value="Acyl-CoA_oxidase"/>
</dbReference>
<reference evidence="16 17" key="1">
    <citation type="journal article" date="2012" name="Genome Biol.">
        <title>The genome of the polar eukaryotic microalga coccomyxa subellipsoidea reveals traits of cold adaptation.</title>
        <authorList>
            <person name="Blanc G."/>
            <person name="Agarkova I."/>
            <person name="Grimwood J."/>
            <person name="Kuo A."/>
            <person name="Brueggeman A."/>
            <person name="Dunigan D."/>
            <person name="Gurnon J."/>
            <person name="Ladunga I."/>
            <person name="Lindquist E."/>
            <person name="Lucas S."/>
            <person name="Pangilinan J."/>
            <person name="Proschold T."/>
            <person name="Salamov A."/>
            <person name="Schmutz J."/>
            <person name="Weeks D."/>
            <person name="Yamada T."/>
            <person name="Claverie J.M."/>
            <person name="Grigoriev I."/>
            <person name="Van Etten J."/>
            <person name="Lomsadze A."/>
            <person name="Borodovsky M."/>
        </authorList>
    </citation>
    <scope>NUCLEOTIDE SEQUENCE [LARGE SCALE GENOMIC DNA]</scope>
    <source>
        <strain evidence="16 17">C-169</strain>
    </source>
</reference>
<dbReference type="InterPro" id="IPR046373">
    <property type="entry name" value="Acyl-CoA_Oxase/DH_mid-dom_sf"/>
</dbReference>
<dbReference type="Pfam" id="PF22924">
    <property type="entry name" value="ACOX_C_alpha1"/>
    <property type="match status" value="1"/>
</dbReference>
<evidence type="ECO:0000256" key="11">
    <source>
        <dbReference type="PIRSR" id="PIRSR000168-1"/>
    </source>
</evidence>
<dbReference type="InterPro" id="IPR055060">
    <property type="entry name" value="ACOX_C_alpha1"/>
</dbReference>
<proteinExistence type="inferred from homology"/>
<dbReference type="InterPro" id="IPR002655">
    <property type="entry name" value="Acyl-CoA_oxidase_C"/>
</dbReference>
<dbReference type="GO" id="GO:0071949">
    <property type="term" value="F:FAD binding"/>
    <property type="evidence" value="ECO:0007669"/>
    <property type="project" value="InterPro"/>
</dbReference>
<keyword evidence="5 10" id="KW-0274">FAD</keyword>
<protein>
    <recommendedName>
        <fullName evidence="10">Acyl-coenzyme A oxidase</fullName>
    </recommendedName>
</protein>
<evidence type="ECO:0000256" key="6">
    <source>
        <dbReference type="ARBA" id="ARBA00022832"/>
    </source>
</evidence>
<comment type="subcellular location">
    <subcellularLocation>
        <location evidence="2">Peroxisome</location>
    </subcellularLocation>
</comment>
<dbReference type="OrthoDB" id="538336at2759"/>
<dbReference type="InterPro" id="IPR036250">
    <property type="entry name" value="AcylCo_DH-like_C"/>
</dbReference>
<dbReference type="EMBL" id="AGSI01000005">
    <property type="protein sequence ID" value="EIE24568.1"/>
    <property type="molecule type" value="Genomic_DNA"/>
</dbReference>
<dbReference type="GO" id="GO:0005504">
    <property type="term" value="F:fatty acid binding"/>
    <property type="evidence" value="ECO:0007669"/>
    <property type="project" value="TreeGrafter"/>
</dbReference>
<keyword evidence="4 10" id="KW-0285">Flavoprotein</keyword>
<feature type="domain" description="Acyl-CoA oxidase C-terminal" evidence="13">
    <location>
        <begin position="510"/>
        <end position="623"/>
    </location>
</feature>
<dbReference type="Gene3D" id="2.40.110.10">
    <property type="entry name" value="Butyryl-CoA Dehydrogenase, subunit A, domain 2"/>
    <property type="match status" value="1"/>
</dbReference>
<comment type="caution">
    <text evidence="16">The sequence shown here is derived from an EMBL/GenBank/DDBJ whole genome shotgun (WGS) entry which is preliminary data.</text>
</comment>
<dbReference type="RefSeq" id="XP_005649112.1">
    <property type="nucleotide sequence ID" value="XM_005649055.1"/>
</dbReference>
<comment type="cofactor">
    <cofactor evidence="1">
        <name>FAD</name>
        <dbReference type="ChEBI" id="CHEBI:57692"/>
    </cofactor>
</comment>
<keyword evidence="6" id="KW-0276">Fatty acid metabolism</keyword>
<name>I0Z1P9_COCSC</name>
<dbReference type="PANTHER" id="PTHR10909:SF352">
    <property type="entry name" value="ACYL-COENZYME A OXIDASE-LIKE PROTEIN"/>
    <property type="match status" value="1"/>
</dbReference>
<evidence type="ECO:0000259" key="15">
    <source>
        <dbReference type="Pfam" id="PF22924"/>
    </source>
</evidence>
<keyword evidence="8" id="KW-0443">Lipid metabolism</keyword>
<sequence>MAAERRVAALSRHLTSSSDVSLSAKVDLRDFAAEDVYLFLTRDNVELRAKMLDFLKDPMYRPNYYLSLMEFRDLTLRRLQKFVDQKFFSTFDYLNDPLRFMAGLETLASVDYSLCIKAGVHFTLCGGTIAKLGTEKHHKTFLPRLDTLELPGCFGMTELGHGSNVMGIETQATYDEETGEFVINTPTDTASKFWIGGAAQHGKVCTVFAQLTVRGKWEGPHVFVVRLRDDSGQPMPGVRIQDNGPKAGLNGVDNGQLWFYNVRVPRDALLDRYSSVAPDGTYSSPIPSVAQRFGTMVGGLTTGRMLIAQGAIDASKIGVAIALRYACARPQFNGKCIMEYLTHQRRLLPALATTYAMQLQSLRLKDLYMAKRPEDAKTIHVVSSGLKAGATWHRVEILQACRECCGGQGFLAANKIGPMKNDMDVDVTFEGDNTVMMQQVAKALLDTAAKKPPRPQMPSMEGASVTDLTLLAALLRFREDSLTAEVAAAIGRAAKVAAPGGKKAAVAAAADAYEDNLDTVLQLGWAHVDRITFEGFVEEVNTRAPREARPVLSLLATLYGLTRVERALAFYLASGAASGAAAAAVRAGVNGACAALSADGGWAALRLAEGFGIPDHCLEAPIAFDWRQIGSTVTM</sequence>
<dbReference type="KEGG" id="csl:COCSUDRAFT_61996"/>
<keyword evidence="7" id="KW-0560">Oxidoreductase</keyword>
<dbReference type="PANTHER" id="PTHR10909">
    <property type="entry name" value="ELECTRON TRANSPORT OXIDOREDUCTASE"/>
    <property type="match status" value="1"/>
</dbReference>
<evidence type="ECO:0000256" key="8">
    <source>
        <dbReference type="ARBA" id="ARBA00023098"/>
    </source>
</evidence>
<dbReference type="SUPFAM" id="SSF56645">
    <property type="entry name" value="Acyl-CoA dehydrogenase NM domain-like"/>
    <property type="match status" value="1"/>
</dbReference>
<evidence type="ECO:0000259" key="14">
    <source>
        <dbReference type="Pfam" id="PF02770"/>
    </source>
</evidence>
<dbReference type="Proteomes" id="UP000007264">
    <property type="component" value="Unassembled WGS sequence"/>
</dbReference>
<dbReference type="GO" id="GO:0033540">
    <property type="term" value="P:fatty acid beta-oxidation using acyl-CoA oxidase"/>
    <property type="evidence" value="ECO:0007669"/>
    <property type="project" value="TreeGrafter"/>
</dbReference>
<gene>
    <name evidence="16" type="ORF">COCSUDRAFT_61996</name>
</gene>
<dbReference type="GO" id="GO:0005777">
    <property type="term" value="C:peroxisome"/>
    <property type="evidence" value="ECO:0007669"/>
    <property type="project" value="UniProtKB-SubCell"/>
</dbReference>
<evidence type="ECO:0000256" key="3">
    <source>
        <dbReference type="ARBA" id="ARBA00006288"/>
    </source>
</evidence>
<evidence type="ECO:0000256" key="12">
    <source>
        <dbReference type="PIRSR" id="PIRSR000168-2"/>
    </source>
</evidence>
<feature type="binding site" evidence="12">
    <location>
        <position position="157"/>
    </location>
    <ligand>
        <name>FAD</name>
        <dbReference type="ChEBI" id="CHEBI:57692"/>
    </ligand>
</feature>
<dbReference type="Pfam" id="PF01756">
    <property type="entry name" value="ACOX"/>
    <property type="match status" value="1"/>
</dbReference>
<evidence type="ECO:0000256" key="7">
    <source>
        <dbReference type="ARBA" id="ARBA00023002"/>
    </source>
</evidence>
<dbReference type="PIRSF" id="PIRSF000168">
    <property type="entry name" value="Acyl-CoA_oxidase"/>
    <property type="match status" value="1"/>
</dbReference>
<dbReference type="InterPro" id="IPR006091">
    <property type="entry name" value="Acyl-CoA_Oxase/DH_mid-dom"/>
</dbReference>
<dbReference type="GO" id="GO:0003997">
    <property type="term" value="F:acyl-CoA oxidase activity"/>
    <property type="evidence" value="ECO:0007669"/>
    <property type="project" value="InterPro"/>
</dbReference>
<accession>I0Z1P9</accession>
<evidence type="ECO:0000256" key="5">
    <source>
        <dbReference type="ARBA" id="ARBA00022827"/>
    </source>
</evidence>
<feature type="binding site" evidence="12">
    <location>
        <position position="196"/>
    </location>
    <ligand>
        <name>FAD</name>
        <dbReference type="ChEBI" id="CHEBI:57692"/>
    </ligand>
</feature>
<dbReference type="InterPro" id="IPR009100">
    <property type="entry name" value="AcylCoA_DH/oxidase_NM_dom_sf"/>
</dbReference>